<dbReference type="Proteomes" id="UP000652761">
    <property type="component" value="Unassembled WGS sequence"/>
</dbReference>
<dbReference type="InterPro" id="IPR012337">
    <property type="entry name" value="RNaseH-like_sf"/>
</dbReference>
<dbReference type="InterPro" id="IPR053151">
    <property type="entry name" value="RNase_H-like"/>
</dbReference>
<dbReference type="AlphaFoldDB" id="A0A843VF02"/>
<dbReference type="InterPro" id="IPR044730">
    <property type="entry name" value="RNase_H-like_dom_plant"/>
</dbReference>
<dbReference type="InterPro" id="IPR036397">
    <property type="entry name" value="RNaseH_sf"/>
</dbReference>
<feature type="compositionally biased region" description="Basic and acidic residues" evidence="1">
    <location>
        <begin position="66"/>
        <end position="83"/>
    </location>
</feature>
<comment type="caution">
    <text evidence="3">The sequence shown here is derived from an EMBL/GenBank/DDBJ whole genome shotgun (WGS) entry which is preliminary data.</text>
</comment>
<dbReference type="EMBL" id="NMUH01001685">
    <property type="protein sequence ID" value="MQL94515.1"/>
    <property type="molecule type" value="Genomic_DNA"/>
</dbReference>
<evidence type="ECO:0000313" key="3">
    <source>
        <dbReference type="EMBL" id="MQL94515.1"/>
    </source>
</evidence>
<dbReference type="GO" id="GO:0004523">
    <property type="term" value="F:RNA-DNA hybrid ribonuclease activity"/>
    <property type="evidence" value="ECO:0007669"/>
    <property type="project" value="InterPro"/>
</dbReference>
<dbReference type="PANTHER" id="PTHR47723:SF19">
    <property type="entry name" value="POLYNUCLEOTIDYL TRANSFERASE, RIBONUCLEASE H-LIKE SUPERFAMILY PROTEIN"/>
    <property type="match status" value="1"/>
</dbReference>
<dbReference type="InterPro" id="IPR002156">
    <property type="entry name" value="RNaseH_domain"/>
</dbReference>
<protein>
    <recommendedName>
        <fullName evidence="2">RNase H type-1 domain-containing protein</fullName>
    </recommendedName>
</protein>
<sequence>MELMRASLRAKALTWRNHSPPSPATYRKKTVAENTRKVTFKVTALLAHTAESEKPPPAGEVNDGPPETKRVDSGKEKTQEDGSRATQNTNIKGTIISLPAIHNIRSAPGLAPPEADNLNTLHVAFAGRLKTQQSTREEGVRTRGGLRGLHEKRGGKRNLSRSVMDFQACVSAAGIEDAGFTGSKFTWSNGRTTMSGEAGGGGILSDHNGDMHCAFATPYYDLKNSLAAEALALRDGLRMCCRMGASEVQVETDSLNLVHIVTKQIPRLWDLSFILHEIVVIAAKVKAEITHIPREGNRVVDCLADFAFSCACFTLLDRWADLPCNVMDSCRHDKAGRVSVDLPDEISVSVKEKIGLSTLRRSHYVLKDKANSLWRKDFVPNCSHDRFLDEVQSSSFIPQVQPPESRREEVRIEAAVEEAVQDVAAGVSLKHDLPEETINQVLRDLKGEIACKTMYQNKSKKIKKSTKDKYLSTAPKMPVDSPAQTDLIGYWQGVPVDSPIDACRQICSDRTHRLLARCACRQTQIAYR</sequence>
<keyword evidence="4" id="KW-1185">Reference proteome</keyword>
<reference evidence="3" key="1">
    <citation type="submission" date="2017-07" db="EMBL/GenBank/DDBJ databases">
        <title>Taro Niue Genome Assembly and Annotation.</title>
        <authorList>
            <person name="Atibalentja N."/>
            <person name="Keating K."/>
            <person name="Fields C.J."/>
        </authorList>
    </citation>
    <scope>NUCLEOTIDE SEQUENCE</scope>
    <source>
        <strain evidence="3">Niue_2</strain>
        <tissue evidence="3">Leaf</tissue>
    </source>
</reference>
<dbReference type="Pfam" id="PF13456">
    <property type="entry name" value="RVT_3"/>
    <property type="match status" value="1"/>
</dbReference>
<name>A0A843VF02_COLES</name>
<accession>A0A843VF02</accession>
<organism evidence="3 4">
    <name type="scientific">Colocasia esculenta</name>
    <name type="common">Wild taro</name>
    <name type="synonym">Arum esculentum</name>
    <dbReference type="NCBI Taxonomy" id="4460"/>
    <lineage>
        <taxon>Eukaryota</taxon>
        <taxon>Viridiplantae</taxon>
        <taxon>Streptophyta</taxon>
        <taxon>Embryophyta</taxon>
        <taxon>Tracheophyta</taxon>
        <taxon>Spermatophyta</taxon>
        <taxon>Magnoliopsida</taxon>
        <taxon>Liliopsida</taxon>
        <taxon>Araceae</taxon>
        <taxon>Aroideae</taxon>
        <taxon>Colocasieae</taxon>
        <taxon>Colocasia</taxon>
    </lineage>
</organism>
<dbReference type="CDD" id="cd06222">
    <property type="entry name" value="RNase_H_like"/>
    <property type="match status" value="1"/>
</dbReference>
<dbReference type="Gene3D" id="3.30.420.10">
    <property type="entry name" value="Ribonuclease H-like superfamily/Ribonuclease H"/>
    <property type="match status" value="1"/>
</dbReference>
<dbReference type="GO" id="GO:0003676">
    <property type="term" value="F:nucleic acid binding"/>
    <property type="evidence" value="ECO:0007669"/>
    <property type="project" value="InterPro"/>
</dbReference>
<gene>
    <name evidence="3" type="ORF">Taro_027175</name>
</gene>
<dbReference type="SUPFAM" id="SSF53098">
    <property type="entry name" value="Ribonuclease H-like"/>
    <property type="match status" value="1"/>
</dbReference>
<evidence type="ECO:0000313" key="4">
    <source>
        <dbReference type="Proteomes" id="UP000652761"/>
    </source>
</evidence>
<evidence type="ECO:0000259" key="2">
    <source>
        <dbReference type="Pfam" id="PF13456"/>
    </source>
</evidence>
<dbReference type="PANTHER" id="PTHR47723">
    <property type="entry name" value="OS05G0353850 PROTEIN"/>
    <property type="match status" value="1"/>
</dbReference>
<proteinExistence type="predicted"/>
<feature type="region of interest" description="Disordered" evidence="1">
    <location>
        <begin position="46"/>
        <end position="88"/>
    </location>
</feature>
<feature type="region of interest" description="Disordered" evidence="1">
    <location>
        <begin position="132"/>
        <end position="154"/>
    </location>
</feature>
<evidence type="ECO:0000256" key="1">
    <source>
        <dbReference type="SAM" id="MobiDB-lite"/>
    </source>
</evidence>
<feature type="domain" description="RNase H type-1" evidence="2">
    <location>
        <begin position="194"/>
        <end position="306"/>
    </location>
</feature>